<dbReference type="HOGENOM" id="CLU_037652_2_1_1"/>
<comment type="similarity">
    <text evidence="1">Belongs to the IST1 family.</text>
</comment>
<gene>
    <name evidence="3" type="ORF">HMPREF1541_02970</name>
</gene>
<organism evidence="3 4">
    <name type="scientific">Cyphellophora europaea (strain CBS 101466)</name>
    <name type="common">Phialophora europaea</name>
    <dbReference type="NCBI Taxonomy" id="1220924"/>
    <lineage>
        <taxon>Eukaryota</taxon>
        <taxon>Fungi</taxon>
        <taxon>Dikarya</taxon>
        <taxon>Ascomycota</taxon>
        <taxon>Pezizomycotina</taxon>
        <taxon>Eurotiomycetes</taxon>
        <taxon>Chaetothyriomycetidae</taxon>
        <taxon>Chaetothyriales</taxon>
        <taxon>Cyphellophoraceae</taxon>
        <taxon>Cyphellophora</taxon>
    </lineage>
</organism>
<feature type="compositionally biased region" description="Low complexity" evidence="2">
    <location>
        <begin position="307"/>
        <end position="325"/>
    </location>
</feature>
<name>W2RX08_CYPE1</name>
<feature type="compositionally biased region" description="Acidic residues" evidence="2">
    <location>
        <begin position="215"/>
        <end position="227"/>
    </location>
</feature>
<dbReference type="OrthoDB" id="29853at2759"/>
<dbReference type="PANTHER" id="PTHR12161:SF5">
    <property type="entry name" value="IST1 HOMOLOG"/>
    <property type="match status" value="1"/>
</dbReference>
<evidence type="ECO:0000256" key="2">
    <source>
        <dbReference type="SAM" id="MobiDB-lite"/>
    </source>
</evidence>
<dbReference type="RefSeq" id="XP_008715545.1">
    <property type="nucleotide sequence ID" value="XM_008717323.1"/>
</dbReference>
<feature type="region of interest" description="Disordered" evidence="2">
    <location>
        <begin position="210"/>
        <end position="350"/>
    </location>
</feature>
<dbReference type="Gene3D" id="1.20.1260.60">
    <property type="entry name" value="Vacuolar protein sorting-associated protein Ist1"/>
    <property type="match status" value="1"/>
</dbReference>
<accession>W2RX08</accession>
<dbReference type="GeneID" id="19970309"/>
<dbReference type="STRING" id="1220924.W2RX08"/>
<evidence type="ECO:0000313" key="3">
    <source>
        <dbReference type="EMBL" id="ETN41036.1"/>
    </source>
</evidence>
<evidence type="ECO:0008006" key="5">
    <source>
        <dbReference type="Google" id="ProtNLM"/>
    </source>
</evidence>
<dbReference type="PANTHER" id="PTHR12161">
    <property type="entry name" value="IST1 FAMILY MEMBER"/>
    <property type="match status" value="1"/>
</dbReference>
<dbReference type="FunFam" id="1.20.1260.60:FF:000002">
    <property type="entry name" value="Vacuolar protein sorting-associated protein IST1"/>
    <property type="match status" value="1"/>
</dbReference>
<proteinExistence type="inferred from homology"/>
<reference evidence="3 4" key="1">
    <citation type="submission" date="2013-03" db="EMBL/GenBank/DDBJ databases">
        <title>The Genome Sequence of Phialophora europaea CBS 101466.</title>
        <authorList>
            <consortium name="The Broad Institute Genomics Platform"/>
            <person name="Cuomo C."/>
            <person name="de Hoog S."/>
            <person name="Gorbushina A."/>
            <person name="Walker B."/>
            <person name="Young S.K."/>
            <person name="Zeng Q."/>
            <person name="Gargeya S."/>
            <person name="Fitzgerald M."/>
            <person name="Haas B."/>
            <person name="Abouelleil A."/>
            <person name="Allen A.W."/>
            <person name="Alvarado L."/>
            <person name="Arachchi H.M."/>
            <person name="Berlin A.M."/>
            <person name="Chapman S.B."/>
            <person name="Gainer-Dewar J."/>
            <person name="Goldberg J."/>
            <person name="Griggs A."/>
            <person name="Gujja S."/>
            <person name="Hansen M."/>
            <person name="Howarth C."/>
            <person name="Imamovic A."/>
            <person name="Ireland A."/>
            <person name="Larimer J."/>
            <person name="McCowan C."/>
            <person name="Murphy C."/>
            <person name="Pearson M."/>
            <person name="Poon T.W."/>
            <person name="Priest M."/>
            <person name="Roberts A."/>
            <person name="Saif S."/>
            <person name="Shea T."/>
            <person name="Sisk P."/>
            <person name="Sykes S."/>
            <person name="Wortman J."/>
            <person name="Nusbaum C."/>
            <person name="Birren B."/>
        </authorList>
    </citation>
    <scope>NUCLEOTIDE SEQUENCE [LARGE SCALE GENOMIC DNA]</scope>
    <source>
        <strain evidence="3 4">CBS 101466</strain>
    </source>
</reference>
<dbReference type="FunCoup" id="W2RX08">
    <property type="interactions" value="761"/>
</dbReference>
<dbReference type="GO" id="GO:0015031">
    <property type="term" value="P:protein transport"/>
    <property type="evidence" value="ECO:0007669"/>
    <property type="project" value="InterPro"/>
</dbReference>
<dbReference type="Proteomes" id="UP000030752">
    <property type="component" value="Unassembled WGS sequence"/>
</dbReference>
<dbReference type="AlphaFoldDB" id="W2RX08"/>
<evidence type="ECO:0000313" key="4">
    <source>
        <dbReference type="Proteomes" id="UP000030752"/>
    </source>
</evidence>
<protein>
    <recommendedName>
        <fullName evidence="5">DUF292-domain-containing protein</fullName>
    </recommendedName>
</protein>
<dbReference type="InterPro" id="IPR042277">
    <property type="entry name" value="IST1-like"/>
</dbReference>
<sequence>MPALSPQTVKLRSQLRLLIPRLRNAQKKDTALSVASRREMADLLAANREQSARIRVENIIHTDITVELMEILELYAELLLARAGMLDHRDKMIKEGLVGGKSADEDAAAGGEGGGATGLEEAAASLVYAAPRLPREVKELAIVRALLVERFGKEWAVKVNDNEGGEMVPRRVSEKLKLEVPREALVQAYLEEIARAYGVDWPRRDDALEETRGEVDDEMDDDDDIDDGGAKEQPILADGAAQQQRPPSTPAGKGPGRVDIKGLQRATPPTDVTPGGAKSPISVAPPGARSDNPSPKVRLPGGGEAKPGGAASGRPAAPVKKASAGAGAGGPGGSVPTVDDLAKRFSALKR</sequence>
<dbReference type="Pfam" id="PF03398">
    <property type="entry name" value="Ist1"/>
    <property type="match status" value="1"/>
</dbReference>
<keyword evidence="4" id="KW-1185">Reference proteome</keyword>
<dbReference type="EMBL" id="KB822719">
    <property type="protein sequence ID" value="ETN41036.1"/>
    <property type="molecule type" value="Genomic_DNA"/>
</dbReference>
<dbReference type="InParanoid" id="W2RX08"/>
<dbReference type="InterPro" id="IPR005061">
    <property type="entry name" value="Ist1"/>
</dbReference>
<evidence type="ECO:0000256" key="1">
    <source>
        <dbReference type="ARBA" id="ARBA00005536"/>
    </source>
</evidence>
<dbReference type="VEuPathDB" id="FungiDB:HMPREF1541_02970"/>
<dbReference type="eggNOG" id="KOG2027">
    <property type="taxonomic scope" value="Eukaryota"/>
</dbReference>